<evidence type="ECO:0000313" key="1">
    <source>
        <dbReference type="EMBL" id="WLS44231.1"/>
    </source>
</evidence>
<gene>
    <name evidence="1" type="ORF">Q3V37_22910</name>
</gene>
<keyword evidence="2" id="KW-1185">Reference proteome</keyword>
<dbReference type="EMBL" id="CP130472">
    <property type="protein sequence ID" value="WLS44231.1"/>
    <property type="molecule type" value="Genomic_DNA"/>
</dbReference>
<proteinExistence type="predicted"/>
<dbReference type="AlphaFoldDB" id="A0AAJ6L1U7"/>
<protein>
    <submittedName>
        <fullName evidence="1">Uncharacterized protein</fullName>
    </submittedName>
</protein>
<reference evidence="1 2" key="1">
    <citation type="submission" date="2023-07" db="EMBL/GenBank/DDBJ databases">
        <title>Micromonospora profundi TRM 95458 converts glycerol to a new osmotic compound.</title>
        <authorList>
            <person name="Lu D."/>
        </authorList>
    </citation>
    <scope>NUCLEOTIDE SEQUENCE [LARGE SCALE GENOMIC DNA]</scope>
    <source>
        <strain evidence="1 2">TRM95458</strain>
    </source>
</reference>
<sequence length="229" mass="24058">MDEDVRKAAARNNAEWCDVVCGSHGVAGWFDADAWSAPRRSPTWYPDAVTLRPGVDADALLARIDAGPGASVKDSFSDLDLSGYGFKVLFDAQWIHRPPTDPPAGRLLSRVTTARGLAAWAAAHGGGDLFRPAVLADPRVRVLARYDDRGEVAGGAVVSGDGVLGVSNLFAGTGGPDEIWRGVLATLPGLPLVGYESGPDLTPALEAGFTAVAPLRVWLREPSPPSPPR</sequence>
<evidence type="ECO:0000313" key="2">
    <source>
        <dbReference type="Proteomes" id="UP001235874"/>
    </source>
</evidence>
<dbReference type="RefSeq" id="WP_053659869.1">
    <property type="nucleotide sequence ID" value="NZ_CP130472.1"/>
</dbReference>
<name>A0AAJ6L1U7_9ACTN</name>
<dbReference type="Proteomes" id="UP001235874">
    <property type="component" value="Chromosome"/>
</dbReference>
<accession>A0AAJ6L1U7</accession>
<dbReference type="KEGG" id="mprn:Q3V37_22910"/>
<organism evidence="1 2">
    <name type="scientific">Micromonospora profundi</name>
    <dbReference type="NCBI Taxonomy" id="1420889"/>
    <lineage>
        <taxon>Bacteria</taxon>
        <taxon>Bacillati</taxon>
        <taxon>Actinomycetota</taxon>
        <taxon>Actinomycetes</taxon>
        <taxon>Micromonosporales</taxon>
        <taxon>Micromonosporaceae</taxon>
        <taxon>Micromonospora</taxon>
    </lineage>
</organism>